<accession>A0A397I1K6</accession>
<dbReference type="Gene3D" id="3.30.450.60">
    <property type="match status" value="1"/>
</dbReference>
<evidence type="ECO:0000256" key="9">
    <source>
        <dbReference type="PIRNR" id="PIRNR015588"/>
    </source>
</evidence>
<evidence type="ECO:0000313" key="12">
    <source>
        <dbReference type="Proteomes" id="UP000266861"/>
    </source>
</evidence>
<sequence length="156" mass="18696">MILYIFIFSRHGKMRLKKWYQYFSDKDKTTLTNDLTTLILSRKRNMCNVLEHGQHKVIYKRYASLYFAAGIDWDENELYVLEAIHRYVQVLDEFFGNVCELDIIYNFDKAYYILDELFIAGELQESNKKAVVKYINSFQQTCELDTVTRNLEESIR</sequence>
<gene>
    <name evidence="11" type="ORF">Glove_292g26</name>
</gene>
<dbReference type="EMBL" id="PQFF01000266">
    <property type="protein sequence ID" value="RHZ68887.1"/>
    <property type="molecule type" value="Genomic_DNA"/>
</dbReference>
<evidence type="ECO:0000256" key="6">
    <source>
        <dbReference type="ARBA" id="ARBA00023034"/>
    </source>
</evidence>
<keyword evidence="5 9" id="KW-0653">Protein transport</keyword>
<dbReference type="GO" id="GO:0016192">
    <property type="term" value="P:vesicle-mediated transport"/>
    <property type="evidence" value="ECO:0007669"/>
    <property type="project" value="InterPro"/>
</dbReference>
<keyword evidence="4 9" id="KW-0813">Transport</keyword>
<dbReference type="Pfam" id="PF01217">
    <property type="entry name" value="Clat_adaptor_s"/>
    <property type="match status" value="1"/>
</dbReference>
<dbReference type="STRING" id="1348612.A0A397I1K6"/>
<dbReference type="InterPro" id="IPR000804">
    <property type="entry name" value="Clathrin_sm-chain_CS"/>
</dbReference>
<evidence type="ECO:0000256" key="2">
    <source>
        <dbReference type="ARBA" id="ARBA00004640"/>
    </source>
</evidence>
<evidence type="ECO:0000256" key="8">
    <source>
        <dbReference type="ARBA" id="ARBA00023329"/>
    </source>
</evidence>
<protein>
    <recommendedName>
        <fullName evidence="9">AP complex subunit sigma</fullName>
    </recommendedName>
</protein>
<keyword evidence="12" id="KW-1185">Reference proteome</keyword>
<dbReference type="PROSITE" id="PS00989">
    <property type="entry name" value="CLAT_ADAPTOR_S"/>
    <property type="match status" value="1"/>
</dbReference>
<dbReference type="Proteomes" id="UP000266861">
    <property type="component" value="Unassembled WGS sequence"/>
</dbReference>
<comment type="caution">
    <text evidence="11">The sequence shown here is derived from an EMBL/GenBank/DDBJ whole genome shotgun (WGS) entry which is preliminary data.</text>
</comment>
<dbReference type="SUPFAM" id="SSF64356">
    <property type="entry name" value="SNARE-like"/>
    <property type="match status" value="1"/>
</dbReference>
<dbReference type="GO" id="GO:0016482">
    <property type="term" value="P:cytosolic transport"/>
    <property type="evidence" value="ECO:0007669"/>
    <property type="project" value="UniProtKB-ARBA"/>
</dbReference>
<evidence type="ECO:0000313" key="11">
    <source>
        <dbReference type="EMBL" id="RHZ68887.1"/>
    </source>
</evidence>
<dbReference type="GO" id="GO:0030121">
    <property type="term" value="C:AP-1 adaptor complex"/>
    <property type="evidence" value="ECO:0007669"/>
    <property type="project" value="UniProtKB-ARBA"/>
</dbReference>
<evidence type="ECO:0000256" key="4">
    <source>
        <dbReference type="ARBA" id="ARBA00022448"/>
    </source>
</evidence>
<comment type="subcellular location">
    <subcellularLocation>
        <location evidence="2">Cytoplasmic vesicle</location>
        <location evidence="2">Clathrin-coated vesicle membrane</location>
    </subcellularLocation>
    <subcellularLocation>
        <location evidence="1">Golgi apparatus</location>
    </subcellularLocation>
</comment>
<dbReference type="GO" id="GO:0006886">
    <property type="term" value="P:intracellular protein transport"/>
    <property type="evidence" value="ECO:0007669"/>
    <property type="project" value="UniProtKB-UniRule"/>
</dbReference>
<name>A0A397I1K6_9GLOM</name>
<dbReference type="PANTHER" id="PTHR11753">
    <property type="entry name" value="ADAPTOR COMPLEXES SMALL SUBUNIT FAMILY"/>
    <property type="match status" value="1"/>
</dbReference>
<comment type="similarity">
    <text evidence="3 9">Belongs to the adaptor complexes small subunit family.</text>
</comment>
<dbReference type="AlphaFoldDB" id="A0A397I1K6"/>
<keyword evidence="8" id="KW-0968">Cytoplasmic vesicle</keyword>
<evidence type="ECO:0000256" key="7">
    <source>
        <dbReference type="ARBA" id="ARBA00023136"/>
    </source>
</evidence>
<evidence type="ECO:0000256" key="5">
    <source>
        <dbReference type="ARBA" id="ARBA00022927"/>
    </source>
</evidence>
<organism evidence="11 12">
    <name type="scientific">Diversispora epigaea</name>
    <dbReference type="NCBI Taxonomy" id="1348612"/>
    <lineage>
        <taxon>Eukaryota</taxon>
        <taxon>Fungi</taxon>
        <taxon>Fungi incertae sedis</taxon>
        <taxon>Mucoromycota</taxon>
        <taxon>Glomeromycotina</taxon>
        <taxon>Glomeromycetes</taxon>
        <taxon>Diversisporales</taxon>
        <taxon>Diversisporaceae</taxon>
        <taxon>Diversispora</taxon>
    </lineage>
</organism>
<dbReference type="InterPro" id="IPR022775">
    <property type="entry name" value="AP_mu_sigma_su"/>
</dbReference>
<dbReference type="GO" id="GO:0005829">
    <property type="term" value="C:cytosol"/>
    <property type="evidence" value="ECO:0007669"/>
    <property type="project" value="GOC"/>
</dbReference>
<evidence type="ECO:0000256" key="1">
    <source>
        <dbReference type="ARBA" id="ARBA00004555"/>
    </source>
</evidence>
<proteinExistence type="inferred from homology"/>
<feature type="domain" description="AP complex mu/sigma subunit" evidence="10">
    <location>
        <begin position="1"/>
        <end position="139"/>
    </location>
</feature>
<keyword evidence="7 9" id="KW-0472">Membrane</keyword>
<dbReference type="FunFam" id="3.30.450.60:FF:000007">
    <property type="entry name" value="AP complex subunit sigma"/>
    <property type="match status" value="1"/>
</dbReference>
<keyword evidence="6" id="KW-0333">Golgi apparatus</keyword>
<evidence type="ECO:0000259" key="10">
    <source>
        <dbReference type="Pfam" id="PF01217"/>
    </source>
</evidence>
<dbReference type="PIRSF" id="PIRSF015588">
    <property type="entry name" value="AP_complex_sigma"/>
    <property type="match status" value="1"/>
</dbReference>
<dbReference type="InterPro" id="IPR016635">
    <property type="entry name" value="AP_complex_ssu"/>
</dbReference>
<dbReference type="InterPro" id="IPR011012">
    <property type="entry name" value="Longin-like_dom_sf"/>
</dbReference>
<evidence type="ECO:0000256" key="3">
    <source>
        <dbReference type="ARBA" id="ARBA00006972"/>
    </source>
</evidence>
<dbReference type="OrthoDB" id="371463at2759"/>
<reference evidence="11 12" key="1">
    <citation type="submission" date="2018-08" db="EMBL/GenBank/DDBJ databases">
        <title>Genome and evolution of the arbuscular mycorrhizal fungus Diversispora epigaea (formerly Glomus versiforme) and its bacterial endosymbionts.</title>
        <authorList>
            <person name="Sun X."/>
            <person name="Fei Z."/>
            <person name="Harrison M."/>
        </authorList>
    </citation>
    <scope>NUCLEOTIDE SEQUENCE [LARGE SCALE GENOMIC DNA]</scope>
    <source>
        <strain evidence="11 12">IT104</strain>
    </source>
</reference>